<dbReference type="GO" id="GO:0015421">
    <property type="term" value="F:ABC-type oligopeptide transporter activity"/>
    <property type="evidence" value="ECO:0007669"/>
    <property type="project" value="TreeGrafter"/>
</dbReference>
<dbReference type="GO" id="GO:0005743">
    <property type="term" value="C:mitochondrial inner membrane"/>
    <property type="evidence" value="ECO:0007669"/>
    <property type="project" value="TreeGrafter"/>
</dbReference>
<dbReference type="InterPro" id="IPR027417">
    <property type="entry name" value="P-loop_NTPase"/>
</dbReference>
<keyword evidence="5" id="KW-1185">Reference proteome</keyword>
<keyword evidence="2" id="KW-0406">Ion transport</keyword>
<dbReference type="SUPFAM" id="SSF52540">
    <property type="entry name" value="P-loop containing nucleoside triphosphate hydrolases"/>
    <property type="match status" value="1"/>
</dbReference>
<organism evidence="4 5">
    <name type="scientific">Sphaeroforma arctica JP610</name>
    <dbReference type="NCBI Taxonomy" id="667725"/>
    <lineage>
        <taxon>Eukaryota</taxon>
        <taxon>Ichthyosporea</taxon>
        <taxon>Ichthyophonida</taxon>
        <taxon>Sphaeroforma</taxon>
    </lineage>
</organism>
<keyword evidence="1" id="KW-0813">Transport</keyword>
<dbReference type="Pfam" id="PF00005">
    <property type="entry name" value="ABC_tran"/>
    <property type="match status" value="1"/>
</dbReference>
<evidence type="ECO:0000256" key="1">
    <source>
        <dbReference type="ARBA" id="ARBA00022448"/>
    </source>
</evidence>
<dbReference type="AlphaFoldDB" id="A0A0L0FUW9"/>
<proteinExistence type="predicted"/>
<dbReference type="InterPro" id="IPR003439">
    <property type="entry name" value="ABC_transporter-like_ATP-bd"/>
</dbReference>
<dbReference type="OrthoDB" id="6500128at2759"/>
<dbReference type="RefSeq" id="XP_014154341.1">
    <property type="nucleotide sequence ID" value="XM_014298866.1"/>
</dbReference>
<evidence type="ECO:0000313" key="4">
    <source>
        <dbReference type="EMBL" id="KNC80439.1"/>
    </source>
</evidence>
<dbReference type="EMBL" id="KQ242151">
    <property type="protein sequence ID" value="KNC80439.1"/>
    <property type="molecule type" value="Genomic_DNA"/>
</dbReference>
<dbReference type="Proteomes" id="UP000054560">
    <property type="component" value="Unassembled WGS sequence"/>
</dbReference>
<dbReference type="FunFam" id="3.40.50.300:FF:006123">
    <property type="entry name" value="Predicted protein"/>
    <property type="match status" value="1"/>
</dbReference>
<feature type="domain" description="ABC transporter" evidence="3">
    <location>
        <begin position="28"/>
        <end position="131"/>
    </location>
</feature>
<dbReference type="GO" id="GO:0006811">
    <property type="term" value="P:monoatomic ion transport"/>
    <property type="evidence" value="ECO:0007669"/>
    <property type="project" value="UniProtKB-KW"/>
</dbReference>
<reference evidence="4 5" key="1">
    <citation type="submission" date="2011-02" db="EMBL/GenBank/DDBJ databases">
        <title>The Genome Sequence of Sphaeroforma arctica JP610.</title>
        <authorList>
            <consortium name="The Broad Institute Genome Sequencing Platform"/>
            <person name="Russ C."/>
            <person name="Cuomo C."/>
            <person name="Young S.K."/>
            <person name="Zeng Q."/>
            <person name="Gargeya S."/>
            <person name="Alvarado L."/>
            <person name="Berlin A."/>
            <person name="Chapman S.B."/>
            <person name="Chen Z."/>
            <person name="Freedman E."/>
            <person name="Gellesch M."/>
            <person name="Goldberg J."/>
            <person name="Griggs A."/>
            <person name="Gujja S."/>
            <person name="Heilman E."/>
            <person name="Heiman D."/>
            <person name="Howarth C."/>
            <person name="Mehta T."/>
            <person name="Neiman D."/>
            <person name="Pearson M."/>
            <person name="Roberts A."/>
            <person name="Saif S."/>
            <person name="Shea T."/>
            <person name="Shenoy N."/>
            <person name="Sisk P."/>
            <person name="Stolte C."/>
            <person name="Sykes S."/>
            <person name="White J."/>
            <person name="Yandava C."/>
            <person name="Burger G."/>
            <person name="Gray M.W."/>
            <person name="Holland P.W.H."/>
            <person name="King N."/>
            <person name="Lang F.B.F."/>
            <person name="Roger A.J."/>
            <person name="Ruiz-Trillo I."/>
            <person name="Haas B."/>
            <person name="Nusbaum C."/>
            <person name="Birren B."/>
        </authorList>
    </citation>
    <scope>NUCLEOTIDE SEQUENCE [LARGE SCALE GENOMIC DNA]</scope>
    <source>
        <strain evidence="4 5">JP610</strain>
    </source>
</reference>
<protein>
    <recommendedName>
        <fullName evidence="3">ABC transporter domain-containing protein</fullName>
    </recommendedName>
</protein>
<accession>A0A0L0FUW9</accession>
<evidence type="ECO:0000313" key="5">
    <source>
        <dbReference type="Proteomes" id="UP000054560"/>
    </source>
</evidence>
<dbReference type="eggNOG" id="KOG0058">
    <property type="taxonomic scope" value="Eukaryota"/>
</dbReference>
<dbReference type="InterPro" id="IPR039421">
    <property type="entry name" value="Type_1_exporter"/>
</dbReference>
<dbReference type="GO" id="GO:0016887">
    <property type="term" value="F:ATP hydrolysis activity"/>
    <property type="evidence" value="ECO:0007669"/>
    <property type="project" value="InterPro"/>
</dbReference>
<evidence type="ECO:0000256" key="2">
    <source>
        <dbReference type="ARBA" id="ARBA00023065"/>
    </source>
</evidence>
<evidence type="ECO:0000259" key="3">
    <source>
        <dbReference type="Pfam" id="PF00005"/>
    </source>
</evidence>
<gene>
    <name evidence="4" type="ORF">SARC_07199</name>
</gene>
<dbReference type="GO" id="GO:0090374">
    <property type="term" value="P:oligopeptide export from mitochondrion"/>
    <property type="evidence" value="ECO:0007669"/>
    <property type="project" value="TreeGrafter"/>
</dbReference>
<name>A0A0L0FUW9_9EUKA</name>
<dbReference type="GeneID" id="25907703"/>
<dbReference type="PANTHER" id="PTHR43394">
    <property type="entry name" value="ATP-DEPENDENT PERMEASE MDL1, MITOCHONDRIAL"/>
    <property type="match status" value="1"/>
</dbReference>
<dbReference type="GO" id="GO:0005524">
    <property type="term" value="F:ATP binding"/>
    <property type="evidence" value="ECO:0007669"/>
    <property type="project" value="InterPro"/>
</dbReference>
<sequence>MIPNDVQGNIEFRGVDFVYPTRPNHQVLSDVSIHAPAGKVLALCGPSGSGKSTIGSLLERFYDPATGQIFIDGVDIKSLDPKWLRGSLIGYIGQEPILFYTSIKENIRYGRPDATDAEIEEAARKANAHEFIRYVRKGGVVVGCRWDVLQIFS</sequence>
<dbReference type="Gene3D" id="3.40.50.300">
    <property type="entry name" value="P-loop containing nucleotide triphosphate hydrolases"/>
    <property type="match status" value="1"/>
</dbReference>
<dbReference type="STRING" id="667725.A0A0L0FUW9"/>
<dbReference type="PANTHER" id="PTHR43394:SF17">
    <property type="entry name" value="MITOCHONDRIAL POTASSIUM CHANNEL ATP-BINDING SUBUNIT"/>
    <property type="match status" value="1"/>
</dbReference>